<evidence type="ECO:0000256" key="5">
    <source>
        <dbReference type="ARBA" id="ARBA00023002"/>
    </source>
</evidence>
<dbReference type="InterPro" id="IPR036396">
    <property type="entry name" value="Cyt_P450_sf"/>
</dbReference>
<accession>A0A2I2G752</accession>
<evidence type="ECO:0000256" key="4">
    <source>
        <dbReference type="ARBA" id="ARBA00022723"/>
    </source>
</evidence>
<dbReference type="GeneID" id="36553324"/>
<dbReference type="AlphaFoldDB" id="A0A2I2G752"/>
<dbReference type="RefSeq" id="XP_024703990.1">
    <property type="nucleotide sequence ID" value="XM_024845625.1"/>
</dbReference>
<dbReference type="InterPro" id="IPR050121">
    <property type="entry name" value="Cytochrome_P450_monoxygenase"/>
</dbReference>
<keyword evidence="11" id="KW-1185">Reference proteome</keyword>
<dbReference type="GO" id="GO:0016705">
    <property type="term" value="F:oxidoreductase activity, acting on paired donors, with incorporation or reduction of molecular oxygen"/>
    <property type="evidence" value="ECO:0007669"/>
    <property type="project" value="InterPro"/>
</dbReference>
<dbReference type="Proteomes" id="UP000234275">
    <property type="component" value="Unassembled WGS sequence"/>
</dbReference>
<keyword evidence="7 9" id="KW-0503">Monooxygenase</keyword>
<keyword evidence="4 8" id="KW-0479">Metal-binding</keyword>
<gene>
    <name evidence="10" type="ORF">P170DRAFT_382982</name>
</gene>
<dbReference type="SUPFAM" id="SSF48264">
    <property type="entry name" value="Cytochrome P450"/>
    <property type="match status" value="1"/>
</dbReference>
<dbReference type="GO" id="GO:0004497">
    <property type="term" value="F:monooxygenase activity"/>
    <property type="evidence" value="ECO:0007669"/>
    <property type="project" value="UniProtKB-KW"/>
</dbReference>
<dbReference type="PROSITE" id="PS00086">
    <property type="entry name" value="CYTOCHROME_P450"/>
    <property type="match status" value="1"/>
</dbReference>
<dbReference type="Gene3D" id="1.10.630.10">
    <property type="entry name" value="Cytochrome P450"/>
    <property type="match status" value="1"/>
</dbReference>
<dbReference type="InterPro" id="IPR017972">
    <property type="entry name" value="Cyt_P450_CS"/>
</dbReference>
<dbReference type="InterPro" id="IPR001128">
    <property type="entry name" value="Cyt_P450"/>
</dbReference>
<dbReference type="Pfam" id="PF00067">
    <property type="entry name" value="p450"/>
    <property type="match status" value="1"/>
</dbReference>
<dbReference type="PRINTS" id="PR00385">
    <property type="entry name" value="P450"/>
</dbReference>
<protein>
    <submittedName>
        <fullName evidence="10">Putative benzoate 4-monooxygenase cytochrome P450</fullName>
    </submittedName>
</protein>
<proteinExistence type="inferred from homology"/>
<dbReference type="VEuPathDB" id="FungiDB:P170DRAFT_382982"/>
<evidence type="ECO:0000256" key="9">
    <source>
        <dbReference type="RuleBase" id="RU000461"/>
    </source>
</evidence>
<dbReference type="CDD" id="cd11062">
    <property type="entry name" value="CYP58-like"/>
    <property type="match status" value="1"/>
</dbReference>
<keyword evidence="6 8" id="KW-0408">Iron</keyword>
<dbReference type="OrthoDB" id="3945418at2759"/>
<feature type="binding site" description="axial binding residue" evidence="8">
    <location>
        <position position="444"/>
    </location>
    <ligand>
        <name>heme</name>
        <dbReference type="ChEBI" id="CHEBI:30413"/>
    </ligand>
    <ligandPart>
        <name>Fe</name>
        <dbReference type="ChEBI" id="CHEBI:18248"/>
    </ligandPart>
</feature>
<evidence type="ECO:0000256" key="7">
    <source>
        <dbReference type="ARBA" id="ARBA00023033"/>
    </source>
</evidence>
<sequence length="504" mass="57320">MLETVVALAPYGLHLTLLYAASVVVYRLYFHPLAHIPGPPLAKTTYLFEWYYDLGLSGRFTFHLRDLHQRYGPVIRISPDEVHVHDPDYFDQIYNQANGRTDKPPHVAGVFGPYSATISTQSHTLHKTRRSAVSPFFSRKSVLDLTPAIRRPVEILCERLREACDNGGVLNMKYMFGAVTLDIINDYVFARDPVYTRQPDFGRKTFDDVDSFLIISLLNLHIPWLIRLTYWLPDRLNKILSPAMTDILDFRLELSRQVEAIRSGQDTAYQHTDHRTVFHELLDSKLPASELKKDRLRDEAFSLMTAGSVTTAATLRATAYHVAANELIRRKLHDELCAAIPDPSQPLSLVALERLPYLAAIIDEGLRLYGPVTHRASIQLPDRRLQCHGYIIPANTTVGMTPYLLMRDETTFAHPQLFDPERWITGRKNLEKYLVAFGRGSRMCLGMSLARAELVMILAAVFRQFTFDVSAVSQVRDIDYNHDYIMGAPAHDSPGILVEVRRSS</sequence>
<evidence type="ECO:0000256" key="3">
    <source>
        <dbReference type="ARBA" id="ARBA00022617"/>
    </source>
</evidence>
<evidence type="ECO:0000256" key="6">
    <source>
        <dbReference type="ARBA" id="ARBA00023004"/>
    </source>
</evidence>
<dbReference type="PANTHER" id="PTHR24305:SF157">
    <property type="entry name" value="N-ACETYLTRYPTOPHAN 6-HYDROXYLASE IVOC-RELATED"/>
    <property type="match status" value="1"/>
</dbReference>
<dbReference type="PANTHER" id="PTHR24305">
    <property type="entry name" value="CYTOCHROME P450"/>
    <property type="match status" value="1"/>
</dbReference>
<evidence type="ECO:0000256" key="2">
    <source>
        <dbReference type="ARBA" id="ARBA00010617"/>
    </source>
</evidence>
<comment type="similarity">
    <text evidence="2 9">Belongs to the cytochrome P450 family.</text>
</comment>
<keyword evidence="3 8" id="KW-0349">Heme</keyword>
<evidence type="ECO:0000256" key="1">
    <source>
        <dbReference type="ARBA" id="ARBA00001971"/>
    </source>
</evidence>
<dbReference type="GO" id="GO:0020037">
    <property type="term" value="F:heme binding"/>
    <property type="evidence" value="ECO:0007669"/>
    <property type="project" value="InterPro"/>
</dbReference>
<evidence type="ECO:0000313" key="10">
    <source>
        <dbReference type="EMBL" id="PLB48688.1"/>
    </source>
</evidence>
<reference evidence="10 11" key="1">
    <citation type="submission" date="2016-12" db="EMBL/GenBank/DDBJ databases">
        <title>The genomes of Aspergillus section Nigri reveals drivers in fungal speciation.</title>
        <authorList>
            <consortium name="DOE Joint Genome Institute"/>
            <person name="Vesth T.C."/>
            <person name="Nybo J."/>
            <person name="Theobald S."/>
            <person name="Brandl J."/>
            <person name="Frisvad J.C."/>
            <person name="Nielsen K.F."/>
            <person name="Lyhne E.K."/>
            <person name="Kogle M.E."/>
            <person name="Kuo A."/>
            <person name="Riley R."/>
            <person name="Clum A."/>
            <person name="Nolan M."/>
            <person name="Lipzen A."/>
            <person name="Salamov A."/>
            <person name="Henrissat B."/>
            <person name="Wiebenga A."/>
            <person name="De Vries R.P."/>
            <person name="Grigoriev I.V."/>
            <person name="Mortensen U.H."/>
            <person name="Andersen M.R."/>
            <person name="Baker S.E."/>
        </authorList>
    </citation>
    <scope>NUCLEOTIDE SEQUENCE [LARGE SCALE GENOMIC DNA]</scope>
    <source>
        <strain evidence="10 11">IBT 23096</strain>
    </source>
</reference>
<comment type="caution">
    <text evidence="10">The sequence shown here is derived from an EMBL/GenBank/DDBJ whole genome shotgun (WGS) entry which is preliminary data.</text>
</comment>
<dbReference type="EMBL" id="MSFO01000004">
    <property type="protein sequence ID" value="PLB48688.1"/>
    <property type="molecule type" value="Genomic_DNA"/>
</dbReference>
<keyword evidence="5 9" id="KW-0560">Oxidoreductase</keyword>
<organism evidence="10 11">
    <name type="scientific">Aspergillus steynii IBT 23096</name>
    <dbReference type="NCBI Taxonomy" id="1392250"/>
    <lineage>
        <taxon>Eukaryota</taxon>
        <taxon>Fungi</taxon>
        <taxon>Dikarya</taxon>
        <taxon>Ascomycota</taxon>
        <taxon>Pezizomycotina</taxon>
        <taxon>Eurotiomycetes</taxon>
        <taxon>Eurotiomycetidae</taxon>
        <taxon>Eurotiales</taxon>
        <taxon>Aspergillaceae</taxon>
        <taxon>Aspergillus</taxon>
        <taxon>Aspergillus subgen. Circumdati</taxon>
    </lineage>
</organism>
<comment type="cofactor">
    <cofactor evidence="1 8">
        <name>heme</name>
        <dbReference type="ChEBI" id="CHEBI:30413"/>
    </cofactor>
</comment>
<dbReference type="PRINTS" id="PR00463">
    <property type="entry name" value="EP450I"/>
</dbReference>
<dbReference type="InterPro" id="IPR002401">
    <property type="entry name" value="Cyt_P450_E_grp-I"/>
</dbReference>
<name>A0A2I2G752_9EURO</name>
<evidence type="ECO:0000313" key="11">
    <source>
        <dbReference type="Proteomes" id="UP000234275"/>
    </source>
</evidence>
<dbReference type="STRING" id="1392250.A0A2I2G752"/>
<evidence type="ECO:0000256" key="8">
    <source>
        <dbReference type="PIRSR" id="PIRSR602401-1"/>
    </source>
</evidence>
<dbReference type="GO" id="GO:0005506">
    <property type="term" value="F:iron ion binding"/>
    <property type="evidence" value="ECO:0007669"/>
    <property type="project" value="InterPro"/>
</dbReference>